<evidence type="ECO:0000256" key="7">
    <source>
        <dbReference type="ARBA" id="ARBA00023136"/>
    </source>
</evidence>
<evidence type="ECO:0000256" key="1">
    <source>
        <dbReference type="ARBA" id="ARBA00004477"/>
    </source>
</evidence>
<feature type="transmembrane region" description="Helical" evidence="9">
    <location>
        <begin position="424"/>
        <end position="443"/>
    </location>
</feature>
<keyword evidence="4 9" id="KW-0812">Transmembrane</keyword>
<dbReference type="EMBL" id="BDEQ01000001">
    <property type="protein sequence ID" value="GAT91371.1"/>
    <property type="molecule type" value="Genomic_DNA"/>
</dbReference>
<dbReference type="VEuPathDB" id="AmoebaDB:EHI8A_064820"/>
<accession>A0A5K1VHU5</accession>
<evidence type="ECO:0000256" key="9">
    <source>
        <dbReference type="RuleBase" id="RU365067"/>
    </source>
</evidence>
<proteinExistence type="inferred from homology"/>
<feature type="transmembrane region" description="Helical" evidence="9">
    <location>
        <begin position="83"/>
        <end position="107"/>
    </location>
</feature>
<dbReference type="InterPro" id="IPR007594">
    <property type="entry name" value="RFT1"/>
</dbReference>
<dbReference type="GO" id="GO:0034203">
    <property type="term" value="P:glycolipid translocation"/>
    <property type="evidence" value="ECO:0007669"/>
    <property type="project" value="TreeGrafter"/>
</dbReference>
<evidence type="ECO:0000313" key="10">
    <source>
        <dbReference type="EMBL" id="GAT91371.1"/>
    </source>
</evidence>
<feature type="transmembrane region" description="Helical" evidence="9">
    <location>
        <begin position="368"/>
        <end position="387"/>
    </location>
</feature>
<dbReference type="PANTHER" id="PTHR13117">
    <property type="entry name" value="ENDOPLASMIC RETICULUM MULTISPAN TRANSMEMBRANE PROTEIN-RELATED"/>
    <property type="match status" value="1"/>
</dbReference>
<comment type="caution">
    <text evidence="9">Lacks conserved residue(s) required for the propagation of feature annotation.</text>
</comment>
<evidence type="ECO:0000256" key="5">
    <source>
        <dbReference type="ARBA" id="ARBA00022824"/>
    </source>
</evidence>
<feature type="transmembrane region" description="Helical" evidence="9">
    <location>
        <begin position="287"/>
        <end position="309"/>
    </location>
</feature>
<evidence type="ECO:0000256" key="8">
    <source>
        <dbReference type="ARBA" id="ARBA00045912"/>
    </source>
</evidence>
<keyword evidence="6 9" id="KW-1133">Transmembrane helix</keyword>
<reference evidence="10 11" key="1">
    <citation type="submission" date="2016-05" db="EMBL/GenBank/DDBJ databases">
        <title>First whole genome sequencing of Entamoeba histolytica HM1:IMSS-clone-6.</title>
        <authorList>
            <person name="Mukherjee Avik.K."/>
            <person name="Izumyama S."/>
            <person name="Nakada-Tsukui K."/>
            <person name="Nozaki T."/>
        </authorList>
    </citation>
    <scope>NUCLEOTIDE SEQUENCE [LARGE SCALE GENOMIC DNA]</scope>
    <source>
        <strain evidence="10 11">HM1:IMSS clone 6</strain>
    </source>
</reference>
<feature type="transmembrane region" description="Helical" evidence="9">
    <location>
        <begin position="329"/>
        <end position="348"/>
    </location>
</feature>
<feature type="transmembrane region" description="Helical" evidence="9">
    <location>
        <begin position="148"/>
        <end position="169"/>
    </location>
</feature>
<gene>
    <name evidence="10" type="ORF">CL6EHI_151240</name>
</gene>
<keyword evidence="7 9" id="KW-0472">Membrane</keyword>
<name>A0A5K1VHU5_ENTHI</name>
<feature type="transmembrane region" description="Helical" evidence="9">
    <location>
        <begin position="113"/>
        <end position="136"/>
    </location>
</feature>
<comment type="pathway">
    <text evidence="2">Protein modification; protein glycosylation.</text>
</comment>
<evidence type="ECO:0000256" key="3">
    <source>
        <dbReference type="ARBA" id="ARBA00010288"/>
    </source>
</evidence>
<dbReference type="GO" id="GO:0006488">
    <property type="term" value="P:dolichol-linked oligosaccharide biosynthetic process"/>
    <property type="evidence" value="ECO:0007669"/>
    <property type="project" value="InterPro"/>
</dbReference>
<dbReference type="AlphaFoldDB" id="A0A5K1VHU5"/>
<evidence type="ECO:0000313" key="11">
    <source>
        <dbReference type="Proteomes" id="UP000078387"/>
    </source>
</evidence>
<evidence type="ECO:0000256" key="6">
    <source>
        <dbReference type="ARBA" id="ARBA00022989"/>
    </source>
</evidence>
<dbReference type="GO" id="GO:0005789">
    <property type="term" value="C:endoplasmic reticulum membrane"/>
    <property type="evidence" value="ECO:0007669"/>
    <property type="project" value="UniProtKB-SubCell"/>
</dbReference>
<dbReference type="VEuPathDB" id="AmoebaDB:KM1_036780"/>
<dbReference type="VEuPathDB" id="AmoebaDB:EHI_151240"/>
<dbReference type="VEuPathDB" id="AmoebaDB:EHI7A_031930"/>
<dbReference type="Proteomes" id="UP000078387">
    <property type="component" value="Unassembled WGS sequence"/>
</dbReference>
<organism evidence="10 11">
    <name type="scientific">Entamoeba histolytica</name>
    <dbReference type="NCBI Taxonomy" id="5759"/>
    <lineage>
        <taxon>Eukaryota</taxon>
        <taxon>Amoebozoa</taxon>
        <taxon>Evosea</taxon>
        <taxon>Archamoebae</taxon>
        <taxon>Mastigamoebida</taxon>
        <taxon>Entamoebidae</taxon>
        <taxon>Entamoeba</taxon>
    </lineage>
</organism>
<dbReference type="PANTHER" id="PTHR13117:SF5">
    <property type="entry name" value="PROTEIN RFT1 HOMOLOG"/>
    <property type="match status" value="1"/>
</dbReference>
<protein>
    <recommendedName>
        <fullName evidence="9">Protein RFT1 homolog</fullName>
    </recommendedName>
</protein>
<comment type="subcellular location">
    <subcellularLocation>
        <location evidence="1 9">Endoplasmic reticulum membrane</location>
        <topology evidence="1 9">Multi-pass membrane protein</topology>
    </subcellularLocation>
</comment>
<evidence type="ECO:0000256" key="4">
    <source>
        <dbReference type="ARBA" id="ARBA00022692"/>
    </source>
</evidence>
<comment type="caution">
    <text evidence="10">The sequence shown here is derived from an EMBL/GenBank/DDBJ whole genome shotgun (WGS) entry which is preliminary data.</text>
</comment>
<dbReference type="VEuPathDB" id="AmoebaDB:EHI5A_031930"/>
<keyword evidence="5" id="KW-0256">Endoplasmic reticulum</keyword>
<dbReference type="Pfam" id="PF04506">
    <property type="entry name" value="Rft-1"/>
    <property type="match status" value="1"/>
</dbReference>
<comment type="function">
    <text evidence="8 9">Intramembrane glycolipid transporter that operates in the biosynthetic pathway of dolichol-linked oligosaccharides, the glycan precursors employed in protein asparagine (N)-glycosylation. The sequential addition of sugars to dolichol pyrophosphate produces dolichol-linked oligosaccharides containing fourteen sugars, including two GlcNAcs, nine mannoses and three glucoses. Once assembled, the oligosaccharide is transferred from the lipid to nascent proteins by oligosaccharyltransferases. The assembly of dolichol-linked oligosaccharides begins on the cytosolic side of the endoplasmic reticulum membrane and finishes in its lumen. RFT1 could mediate the translocation of the cytosolically oriented intermediate DolPP-GlcNAc2Man5, produced by ALG11, into the ER lumen where dolichol-linked oligosaccharides assembly continues. However, the intramembrane lipid transporter activity could not be confirmed in vitro.</text>
</comment>
<feature type="transmembrane region" description="Helical" evidence="9">
    <location>
        <begin position="393"/>
        <end position="412"/>
    </location>
</feature>
<sequence>MNCPQQTVGGALRGIASSVLFQLLQRSITFISNVIVIRSVGEEVTGFFHVHLQLLMNIVYFLSREFSRRTIMRKYTDNLSKGISFSLITIIVGLIINIIALPILYYQAPEMKYALLSYCIHSIGLFLELIQEPYLVYMLLTQKHIFRIYCELPSIFIRMILQAILISLYPKYALIIQPTLFALSSLTIFISYHHSIKLPQIDIQMISFKSLKSHSDNLWLFGRQTIQKFLLQEGEKAVLIVTTTLTIQGIFSVISNISSLVVRFLFLPIEDVSYSLFSKIRQNKDELLNAFCSFLKIILHLSLLILVFGPPYSKALLDFLYKNEEFTNNSYLLIIAFITISTIAINGISESFFHATATDEQLNTSNNLMFLFSIIYVSLCIVLSKLFGPSGLFISNIISMILRAFYSHYNIYQLYGYLPWKKCTPTKLTLVSLFVVFGINTYISYIFSTQSFICLILGVCLGFIELLVIWLCDKPFITSLKMFWNERKSSSPYDN</sequence>
<comment type="similarity">
    <text evidence="3 9">Belongs to the RFT1 family.</text>
</comment>
<dbReference type="OMA" id="WPGKLFG"/>
<feature type="transmembrane region" description="Helical" evidence="9">
    <location>
        <begin position="449"/>
        <end position="472"/>
    </location>
</feature>
<evidence type="ECO:0000256" key="2">
    <source>
        <dbReference type="ARBA" id="ARBA00004922"/>
    </source>
</evidence>